<evidence type="ECO:0000256" key="2">
    <source>
        <dbReference type="ARBA" id="ARBA00022692"/>
    </source>
</evidence>
<dbReference type="PANTHER" id="PTHR42718:SF39">
    <property type="entry name" value="ACTINORHODIN TRANSPORTER-RELATED"/>
    <property type="match status" value="1"/>
</dbReference>
<feature type="transmembrane region" description="Helical" evidence="5">
    <location>
        <begin position="449"/>
        <end position="470"/>
    </location>
</feature>
<accession>A0ABP8TV26</accession>
<keyword evidence="4 5" id="KW-0472">Membrane</keyword>
<feature type="transmembrane region" description="Helical" evidence="5">
    <location>
        <begin position="137"/>
        <end position="159"/>
    </location>
</feature>
<dbReference type="Gene3D" id="1.20.1250.20">
    <property type="entry name" value="MFS general substrate transporter like domains"/>
    <property type="match status" value="1"/>
</dbReference>
<evidence type="ECO:0000313" key="8">
    <source>
        <dbReference type="Proteomes" id="UP001500212"/>
    </source>
</evidence>
<dbReference type="InterPro" id="IPR036259">
    <property type="entry name" value="MFS_trans_sf"/>
</dbReference>
<dbReference type="CDD" id="cd17321">
    <property type="entry name" value="MFS_MMR_MDR_like"/>
    <property type="match status" value="1"/>
</dbReference>
<reference evidence="8" key="1">
    <citation type="journal article" date="2019" name="Int. J. Syst. Evol. Microbiol.">
        <title>The Global Catalogue of Microorganisms (GCM) 10K type strain sequencing project: providing services to taxonomists for standard genome sequencing and annotation.</title>
        <authorList>
            <consortium name="The Broad Institute Genomics Platform"/>
            <consortium name="The Broad Institute Genome Sequencing Center for Infectious Disease"/>
            <person name="Wu L."/>
            <person name="Ma J."/>
        </authorList>
    </citation>
    <scope>NUCLEOTIDE SEQUENCE [LARGE SCALE GENOMIC DNA]</scope>
    <source>
        <strain evidence="8">JCM 17938</strain>
    </source>
</reference>
<dbReference type="InterPro" id="IPR011701">
    <property type="entry name" value="MFS"/>
</dbReference>
<dbReference type="PROSITE" id="PS50850">
    <property type="entry name" value="MFS"/>
    <property type="match status" value="1"/>
</dbReference>
<keyword evidence="2 5" id="KW-0812">Transmembrane</keyword>
<keyword evidence="8" id="KW-1185">Reference proteome</keyword>
<dbReference type="RefSeq" id="WP_345365137.1">
    <property type="nucleotide sequence ID" value="NZ_BAABHJ010000038.1"/>
</dbReference>
<feature type="transmembrane region" description="Helical" evidence="5">
    <location>
        <begin position="104"/>
        <end position="125"/>
    </location>
</feature>
<feature type="transmembrane region" description="Helical" evidence="5">
    <location>
        <begin position="204"/>
        <end position="227"/>
    </location>
</feature>
<feature type="transmembrane region" description="Helical" evidence="5">
    <location>
        <begin position="171"/>
        <end position="192"/>
    </location>
</feature>
<evidence type="ECO:0000313" key="7">
    <source>
        <dbReference type="EMBL" id="GAA4616879.1"/>
    </source>
</evidence>
<dbReference type="Gene3D" id="1.20.1720.10">
    <property type="entry name" value="Multidrug resistance protein D"/>
    <property type="match status" value="1"/>
</dbReference>
<dbReference type="InterPro" id="IPR020846">
    <property type="entry name" value="MFS_dom"/>
</dbReference>
<evidence type="ECO:0000256" key="1">
    <source>
        <dbReference type="ARBA" id="ARBA00004651"/>
    </source>
</evidence>
<feature type="transmembrane region" description="Helical" evidence="5">
    <location>
        <begin position="315"/>
        <end position="333"/>
    </location>
</feature>
<gene>
    <name evidence="7" type="ORF">GCM10023195_75140</name>
</gene>
<evidence type="ECO:0000256" key="4">
    <source>
        <dbReference type="ARBA" id="ARBA00023136"/>
    </source>
</evidence>
<feature type="transmembrane region" description="Helical" evidence="5">
    <location>
        <begin position="340"/>
        <end position="359"/>
    </location>
</feature>
<evidence type="ECO:0000259" key="6">
    <source>
        <dbReference type="PROSITE" id="PS50850"/>
    </source>
</evidence>
<dbReference type="Proteomes" id="UP001500212">
    <property type="component" value="Unassembled WGS sequence"/>
</dbReference>
<feature type="transmembrane region" description="Helical" evidence="5">
    <location>
        <begin position="407"/>
        <end position="429"/>
    </location>
</feature>
<dbReference type="PANTHER" id="PTHR42718">
    <property type="entry name" value="MAJOR FACILITATOR SUPERFAMILY MULTIDRUG TRANSPORTER MFSC"/>
    <property type="match status" value="1"/>
</dbReference>
<dbReference type="SUPFAM" id="SSF103473">
    <property type="entry name" value="MFS general substrate transporter"/>
    <property type="match status" value="2"/>
</dbReference>
<evidence type="ECO:0000256" key="5">
    <source>
        <dbReference type="SAM" id="Phobius"/>
    </source>
</evidence>
<dbReference type="EMBL" id="BAABHJ010000038">
    <property type="protein sequence ID" value="GAA4616879.1"/>
    <property type="molecule type" value="Genomic_DNA"/>
</dbReference>
<keyword evidence="3 5" id="KW-1133">Transmembrane helix</keyword>
<comment type="subcellular location">
    <subcellularLocation>
        <location evidence="1">Cell membrane</location>
        <topology evidence="1">Multi-pass membrane protein</topology>
    </subcellularLocation>
</comment>
<protein>
    <submittedName>
        <fullName evidence="7">MFS transporter</fullName>
    </submittedName>
</protein>
<organism evidence="7 8">
    <name type="scientific">Actinoallomurus liliacearum</name>
    <dbReference type="NCBI Taxonomy" id="1080073"/>
    <lineage>
        <taxon>Bacteria</taxon>
        <taxon>Bacillati</taxon>
        <taxon>Actinomycetota</taxon>
        <taxon>Actinomycetes</taxon>
        <taxon>Streptosporangiales</taxon>
        <taxon>Thermomonosporaceae</taxon>
        <taxon>Actinoallomurus</taxon>
    </lineage>
</organism>
<evidence type="ECO:0000256" key="3">
    <source>
        <dbReference type="ARBA" id="ARBA00022989"/>
    </source>
</evidence>
<feature type="transmembrane region" description="Helical" evidence="5">
    <location>
        <begin position="273"/>
        <end position="295"/>
    </location>
</feature>
<feature type="transmembrane region" description="Helical" evidence="5">
    <location>
        <begin position="47"/>
        <end position="67"/>
    </location>
</feature>
<feature type="domain" description="Major facilitator superfamily (MFS) profile" evidence="6">
    <location>
        <begin position="13"/>
        <end position="475"/>
    </location>
</feature>
<name>A0ABP8TV26_9ACTN</name>
<dbReference type="Pfam" id="PF07690">
    <property type="entry name" value="MFS_1"/>
    <property type="match status" value="1"/>
</dbReference>
<feature type="transmembrane region" description="Helical" evidence="5">
    <location>
        <begin position="79"/>
        <end position="98"/>
    </location>
</feature>
<feature type="transmembrane region" description="Helical" evidence="5">
    <location>
        <begin position="371"/>
        <end position="395"/>
    </location>
</feature>
<feature type="transmembrane region" description="Helical" evidence="5">
    <location>
        <begin position="12"/>
        <end position="35"/>
    </location>
</feature>
<sequence length="488" mass="49864">MPDAISGRTRTIALTVVLLAAFMDLMDVTILNVMLPTIGTDLHAGPAALEWALSGYTLALTVGLISGARLGDLLGHKRVFVAGVAGFTAASAACSLSTGPWTLVAARVVQGLFAAAMIPQVLSQIQLLYRVEERGPAMAAYSALSGIAATAGPILGPALLDWNLAGQSWRLVFWVNVPVGAAAAIAAARLLPDQRGGGHGRPDLPGVLIAAAGLTLVVYPLIAASAGSGWPTWAYPVILAGLLVLTGFCVLQRRTAARGGRPLIDLSVLTKRSLAGGLAVQLLFLVPIMGFFLTIMQFLQRGLGMSPLHAGLTLLPWSVTVTVFAGLSAAVLLPRIGRLTVQLGLVLTAAGLALLALVAANADGHTGTLDLLPGILLGAAGMGLVVAPIAQLTLADVAPAQVGTGSGLFNTVSQLGACLGVAILGTVFFNRLHDPAGTGGPADTYGHAFGRTLWMSVGLLAAALVISFALPRRPAPAPAPRRPEEQPA</sequence>
<feature type="transmembrane region" description="Helical" evidence="5">
    <location>
        <begin position="233"/>
        <end position="252"/>
    </location>
</feature>
<proteinExistence type="predicted"/>
<comment type="caution">
    <text evidence="7">The sequence shown here is derived from an EMBL/GenBank/DDBJ whole genome shotgun (WGS) entry which is preliminary data.</text>
</comment>